<sequence length="820" mass="91943">MGLHEFLSPFFLGFGLSSYKSGREGKPEDREFVISLVLSKHCEQRPLSLAASLTHLLGPWSRNLQSQKTMVSAKGKGKGNASKSKAKSFGSADEVESVTGQFYPTETGTEKSVAVPELEEETESSNKVVEMGEEEEDEMIGCRPTTGTEYEEKECNADGSNHEEEESNAGDTKHEEKESNAGEVKSEDGEAANNTNTEGDMVVPGHDEKEDGTNEMEIGAAANNMKSKISKECVSKVPDEEKDSLTHETVEELTYGEATAVCETSAEEPMVVSESKFKQESMVVNLTNGTEREANNISGNLLMGDIATKNKLKKSKKAIKRKVAVQRGKVASQNEGKFEPSEESRPAAEPKDVKENEHEKKEDEVEAKPVDKVKSLRKVGRKKVVVQRPTVRVVNKDDKPEPSDKNTAGGKEGVIDEQHVKTIGEEARSENLSKRSRKRRRLRTAKLDSNKRSAEDKDKAETSQKSMPRKNPDSKGMIFMCSSKTKKDCYHYKVMGLPASKKDLVLTVCEGMRLFLFDFDLRLLYGIYKAAGPGGYNIEPRAFKSDFPSQVRFTVLEDCVPLAEEKFREVIKDNYYAKNKFNCELSSEQVKNLCGLFRAATKGKYKDKDSKPEKAGGSRRTGVISSYKTRGRKRGRARDEARRDRVVMNNGSKRQARDTVRRDRVVVDDGYHRRLPVYEREAFVPAAAAPAPLIQPLPQVPALGLSYAYGRSSGYDAFRRETAYEQRDPSQVASFDIYRRDPALHYGDQGLPSVEARRAWDDPVLREPYASYRESLLQPLGQQREPGYHLVDYPRATVDYHLPADRNAAYRNSETLYRRY</sequence>
<evidence type="ECO:0000259" key="2">
    <source>
        <dbReference type="PROSITE" id="PS51222"/>
    </source>
</evidence>
<organism evidence="3 4">
    <name type="scientific">Nepenthes gracilis</name>
    <name type="common">Slender pitcher plant</name>
    <dbReference type="NCBI Taxonomy" id="150966"/>
    <lineage>
        <taxon>Eukaryota</taxon>
        <taxon>Viridiplantae</taxon>
        <taxon>Streptophyta</taxon>
        <taxon>Embryophyta</taxon>
        <taxon>Tracheophyta</taxon>
        <taxon>Spermatophyta</taxon>
        <taxon>Magnoliopsida</taxon>
        <taxon>eudicotyledons</taxon>
        <taxon>Gunneridae</taxon>
        <taxon>Pentapetalae</taxon>
        <taxon>Caryophyllales</taxon>
        <taxon>Nepenthaceae</taxon>
        <taxon>Nepenthes</taxon>
    </lineage>
</organism>
<feature type="compositionally biased region" description="Basic and acidic residues" evidence="1">
    <location>
        <begin position="394"/>
        <end position="404"/>
    </location>
</feature>
<feature type="compositionally biased region" description="Low complexity" evidence="1">
    <location>
        <begin position="79"/>
        <end position="92"/>
    </location>
</feature>
<comment type="caution">
    <text evidence="3">The sequence shown here is derived from an EMBL/GenBank/DDBJ whole genome shotgun (WGS) entry which is preliminary data.</text>
</comment>
<dbReference type="AlphaFoldDB" id="A0AAD3XQA0"/>
<feature type="region of interest" description="Disordered" evidence="1">
    <location>
        <begin position="606"/>
        <end position="661"/>
    </location>
</feature>
<feature type="compositionally biased region" description="Polar residues" evidence="1">
    <location>
        <begin position="98"/>
        <end position="107"/>
    </location>
</feature>
<feature type="compositionally biased region" description="Basic residues" evidence="1">
    <location>
        <begin position="434"/>
        <end position="444"/>
    </location>
</feature>
<feature type="compositionally biased region" description="Basic and acidic residues" evidence="1">
    <location>
        <begin position="637"/>
        <end position="646"/>
    </location>
</feature>
<dbReference type="PANTHER" id="PTHR46444">
    <property type="entry name" value="DCD (DEVELOPMENT AND CELL DEATH) DOMAIN PROTEIN-RELATED"/>
    <property type="match status" value="1"/>
</dbReference>
<dbReference type="InterPro" id="IPR013989">
    <property type="entry name" value="Dev_and_cell_death_domain"/>
</dbReference>
<feature type="region of interest" description="Disordered" evidence="1">
    <location>
        <begin position="71"/>
        <end position="212"/>
    </location>
</feature>
<feature type="compositionally biased region" description="Basic and acidic residues" evidence="1">
    <location>
        <begin position="336"/>
        <end position="374"/>
    </location>
</feature>
<evidence type="ECO:0000256" key="1">
    <source>
        <dbReference type="SAM" id="MobiDB-lite"/>
    </source>
</evidence>
<dbReference type="EMBL" id="BSYO01000012">
    <property type="protein sequence ID" value="GMH12749.1"/>
    <property type="molecule type" value="Genomic_DNA"/>
</dbReference>
<reference evidence="3" key="1">
    <citation type="submission" date="2023-05" db="EMBL/GenBank/DDBJ databases">
        <title>Nepenthes gracilis genome sequencing.</title>
        <authorList>
            <person name="Fukushima K."/>
        </authorList>
    </citation>
    <scope>NUCLEOTIDE SEQUENCE</scope>
    <source>
        <strain evidence="3">SING2019-196</strain>
    </source>
</reference>
<feature type="compositionally biased region" description="Basic and acidic residues" evidence="1">
    <location>
        <begin position="171"/>
        <end position="188"/>
    </location>
</feature>
<feature type="region of interest" description="Disordered" evidence="1">
    <location>
        <begin position="312"/>
        <end position="477"/>
    </location>
</feature>
<accession>A0AAD3XQA0</accession>
<feature type="compositionally biased region" description="Basic and acidic residues" evidence="1">
    <location>
        <begin position="606"/>
        <end position="616"/>
    </location>
</feature>
<feature type="compositionally biased region" description="Basic and acidic residues" evidence="1">
    <location>
        <begin position="153"/>
        <end position="162"/>
    </location>
</feature>
<keyword evidence="4" id="KW-1185">Reference proteome</keyword>
<feature type="domain" description="DCD" evidence="2">
    <location>
        <begin position="472"/>
        <end position="599"/>
    </location>
</feature>
<evidence type="ECO:0000313" key="3">
    <source>
        <dbReference type="EMBL" id="GMH12749.1"/>
    </source>
</evidence>
<dbReference type="Proteomes" id="UP001279734">
    <property type="component" value="Unassembled WGS sequence"/>
</dbReference>
<name>A0AAD3XQA0_NEPGR</name>
<gene>
    <name evidence="3" type="ORF">Nepgr_014590</name>
</gene>
<dbReference type="PROSITE" id="PS51222">
    <property type="entry name" value="DCD"/>
    <property type="match status" value="1"/>
</dbReference>
<dbReference type="Pfam" id="PF10539">
    <property type="entry name" value="Dev_Cell_Death"/>
    <property type="match status" value="1"/>
</dbReference>
<feature type="compositionally biased region" description="Basic and acidic residues" evidence="1">
    <location>
        <begin position="445"/>
        <end position="462"/>
    </location>
</feature>
<proteinExistence type="predicted"/>
<protein>
    <recommendedName>
        <fullName evidence="2">DCD domain-containing protein</fullName>
    </recommendedName>
</protein>
<feature type="compositionally biased region" description="Basic and acidic residues" evidence="1">
    <location>
        <begin position="413"/>
        <end position="433"/>
    </location>
</feature>
<dbReference type="SMART" id="SM00767">
    <property type="entry name" value="DCD"/>
    <property type="match status" value="1"/>
</dbReference>
<dbReference type="PANTHER" id="PTHR46444:SF11">
    <property type="entry name" value="DCD DOMAIN-CONTAINING PROTEIN"/>
    <property type="match status" value="1"/>
</dbReference>
<feature type="compositionally biased region" description="Basic residues" evidence="1">
    <location>
        <begin position="375"/>
        <end position="385"/>
    </location>
</feature>
<evidence type="ECO:0000313" key="4">
    <source>
        <dbReference type="Proteomes" id="UP001279734"/>
    </source>
</evidence>
<feature type="compositionally biased region" description="Basic residues" evidence="1">
    <location>
        <begin position="312"/>
        <end position="324"/>
    </location>
</feature>